<protein>
    <submittedName>
        <fullName evidence="1">Uncharacterized protein</fullName>
    </submittedName>
</protein>
<evidence type="ECO:0000313" key="2">
    <source>
        <dbReference type="Proteomes" id="UP000283485"/>
    </source>
</evidence>
<evidence type="ECO:0000313" key="1">
    <source>
        <dbReference type="EMBL" id="RHF89518.1"/>
    </source>
</evidence>
<sequence length="468" mass="53387">MIDGFKCSCFGLDSSIWKNNKRLAFVLPVCPDTGEVVRQRVEAQYNGLTFAVSPASNGGETCSISGSLHTYKNKGAHNYDNFTLSEIRDTLDGLETDFNVKLDSAPLHGLEVGFNLSCKPQPVIKSAICYKGTPFESIVSRFKGNGVVCRYSDFDIKLYDKNKQFPFIKIPTLRVELKIKRSRPLHDCGITTLSDLKRGECIAKLVSLLVDKIRDCVFFDYQAKPIGVTANQLLIWQRFSNPNYWNGLSRNMRYKAKKRYSELMEKYGAKDFGVMLVGMIQGKSSELLQSKQIKGLRFPHSDGNSESTKRVTFSDFKYLCTNVTSKGEGEATPVEQSEEMKNADKRRYCKCCGRDITHQRKDSVFCSEKYFGKEAKKCRNKDSNRRMIIKRKIKNAMEKEKMMQVVYVDSNGLEYSDILEAREINVSREWLERVKSVSVLDGTEETQTGENAKEYISKLMCNNKKERL</sequence>
<dbReference type="EMBL" id="QRHQ01000019">
    <property type="protein sequence ID" value="RHF89518.1"/>
    <property type="molecule type" value="Genomic_DNA"/>
</dbReference>
<reference evidence="1 2" key="1">
    <citation type="submission" date="2018-08" db="EMBL/GenBank/DDBJ databases">
        <title>A genome reference for cultivated species of the human gut microbiota.</title>
        <authorList>
            <person name="Zou Y."/>
            <person name="Xue W."/>
            <person name="Luo G."/>
        </authorList>
    </citation>
    <scope>NUCLEOTIDE SEQUENCE [LARGE SCALE GENOMIC DNA]</scope>
    <source>
        <strain evidence="1 2">AM23-23</strain>
    </source>
</reference>
<name>A0A414R952_9BACT</name>
<proteinExistence type="predicted"/>
<gene>
    <name evidence="1" type="ORF">DW653_10500</name>
</gene>
<dbReference type="AlphaFoldDB" id="A0A414R952"/>
<comment type="caution">
    <text evidence="1">The sequence shown here is derived from an EMBL/GenBank/DDBJ whole genome shotgun (WGS) entry which is preliminary data.</text>
</comment>
<dbReference type="RefSeq" id="WP_118211772.1">
    <property type="nucleotide sequence ID" value="NZ_QRHQ01000019.1"/>
</dbReference>
<accession>A0A414R952</accession>
<dbReference type="Proteomes" id="UP000283485">
    <property type="component" value="Unassembled WGS sequence"/>
</dbReference>
<organism evidence="1 2">
    <name type="scientific">Phocaeicola plebeius</name>
    <dbReference type="NCBI Taxonomy" id="310297"/>
    <lineage>
        <taxon>Bacteria</taxon>
        <taxon>Pseudomonadati</taxon>
        <taxon>Bacteroidota</taxon>
        <taxon>Bacteroidia</taxon>
        <taxon>Bacteroidales</taxon>
        <taxon>Bacteroidaceae</taxon>
        <taxon>Phocaeicola</taxon>
    </lineage>
</organism>